<keyword evidence="3" id="KW-1185">Reference proteome</keyword>
<evidence type="ECO:0000313" key="3">
    <source>
        <dbReference type="Proteomes" id="UP000239415"/>
    </source>
</evidence>
<comment type="caution">
    <text evidence="2">The sequence shown here is derived from an EMBL/GenBank/DDBJ whole genome shotgun (WGS) entry which is preliminary data.</text>
</comment>
<dbReference type="EMBL" id="PVMZ01000013">
    <property type="protein sequence ID" value="PRX18214.1"/>
    <property type="molecule type" value="Genomic_DNA"/>
</dbReference>
<dbReference type="Proteomes" id="UP000239415">
    <property type="component" value="Unassembled WGS sequence"/>
</dbReference>
<keyword evidence="1" id="KW-0812">Transmembrane</keyword>
<dbReference type="OrthoDB" id="3375188at2"/>
<keyword evidence="1" id="KW-1133">Transmembrane helix</keyword>
<feature type="transmembrane region" description="Helical" evidence="1">
    <location>
        <begin position="40"/>
        <end position="61"/>
    </location>
</feature>
<gene>
    <name evidence="2" type="ORF">CLV67_11347</name>
</gene>
<accession>A0A2T0K5H6</accession>
<organism evidence="2 3">
    <name type="scientific">Actinoplanes italicus</name>
    <dbReference type="NCBI Taxonomy" id="113567"/>
    <lineage>
        <taxon>Bacteria</taxon>
        <taxon>Bacillati</taxon>
        <taxon>Actinomycetota</taxon>
        <taxon>Actinomycetes</taxon>
        <taxon>Micromonosporales</taxon>
        <taxon>Micromonosporaceae</taxon>
        <taxon>Actinoplanes</taxon>
    </lineage>
</organism>
<name>A0A2T0K5H6_9ACTN</name>
<evidence type="ECO:0000256" key="1">
    <source>
        <dbReference type="SAM" id="Phobius"/>
    </source>
</evidence>
<protein>
    <submittedName>
        <fullName evidence="2">Uncharacterized protein</fullName>
    </submittedName>
</protein>
<reference evidence="2 3" key="1">
    <citation type="submission" date="2018-03" db="EMBL/GenBank/DDBJ databases">
        <title>Genomic Encyclopedia of Archaeal and Bacterial Type Strains, Phase II (KMG-II): from individual species to whole genera.</title>
        <authorList>
            <person name="Goeker M."/>
        </authorList>
    </citation>
    <scope>NUCLEOTIDE SEQUENCE [LARGE SCALE GENOMIC DNA]</scope>
    <source>
        <strain evidence="2 3">DSM 43146</strain>
    </source>
</reference>
<evidence type="ECO:0000313" key="2">
    <source>
        <dbReference type="EMBL" id="PRX18214.1"/>
    </source>
</evidence>
<keyword evidence="1" id="KW-0472">Membrane</keyword>
<proteinExistence type="predicted"/>
<sequence>MTHDLENMLRAEFRDERYGLNLTAGSLSGTVRRRHARRRIAGAATAVAVVLISAAVTIRAFPTDRETAPPPVASSVAPARPVVGGEIALGDARVRGLPDGSRYADDPAAALAGVRELPAGVPYAVVTLPDGGPETLVVAAGQIAGLPGVAVEPAWLSRLGGAMTLVTDDLPADVSYLCATTPEGRQWFLAVTGGSTEERLASLERIAVPTLSGG</sequence>
<dbReference type="AlphaFoldDB" id="A0A2T0K5H6"/>
<dbReference type="RefSeq" id="WP_106323819.1">
    <property type="nucleotide sequence ID" value="NZ_BOMO01000097.1"/>
</dbReference>